<dbReference type="AlphaFoldDB" id="A0A914M6P2"/>
<keyword evidence="1" id="KW-1185">Reference proteome</keyword>
<dbReference type="Proteomes" id="UP000887563">
    <property type="component" value="Unplaced"/>
</dbReference>
<accession>A0A914M6P2</accession>
<evidence type="ECO:0000313" key="1">
    <source>
        <dbReference type="Proteomes" id="UP000887563"/>
    </source>
</evidence>
<organism evidence="1 2">
    <name type="scientific">Meloidogyne incognita</name>
    <name type="common">Southern root-knot nematode worm</name>
    <name type="synonym">Oxyuris incognita</name>
    <dbReference type="NCBI Taxonomy" id="6306"/>
    <lineage>
        <taxon>Eukaryota</taxon>
        <taxon>Metazoa</taxon>
        <taxon>Ecdysozoa</taxon>
        <taxon>Nematoda</taxon>
        <taxon>Chromadorea</taxon>
        <taxon>Rhabditida</taxon>
        <taxon>Tylenchina</taxon>
        <taxon>Tylenchomorpha</taxon>
        <taxon>Tylenchoidea</taxon>
        <taxon>Meloidogynidae</taxon>
        <taxon>Meloidogyninae</taxon>
        <taxon>Meloidogyne</taxon>
        <taxon>Meloidogyne incognita group</taxon>
    </lineage>
</organism>
<proteinExistence type="predicted"/>
<evidence type="ECO:0000313" key="2">
    <source>
        <dbReference type="WBParaSite" id="Minc3s01236g21960"/>
    </source>
</evidence>
<name>A0A914M6P2_MELIC</name>
<reference evidence="2" key="1">
    <citation type="submission" date="2022-11" db="UniProtKB">
        <authorList>
            <consortium name="WormBaseParasite"/>
        </authorList>
    </citation>
    <scope>IDENTIFICATION</scope>
</reference>
<dbReference type="WBParaSite" id="Minc3s01236g21960">
    <property type="protein sequence ID" value="Minc3s01236g21960"/>
    <property type="gene ID" value="Minc3s01236g21960"/>
</dbReference>
<protein>
    <submittedName>
        <fullName evidence="2">Uncharacterized protein</fullName>
    </submittedName>
</protein>
<sequence length="97" mass="11255">MSLHSIINRLRIQLLKQVDWGSMDKDIMNRVSMYKSNMYKSSMHKSIIFKVSMNTDNPVRAIADKAVVYEVVGMKVMELVQAIEVLTRLRGCDKHIR</sequence>